<keyword evidence="3" id="KW-0378">Hydrolase</keyword>
<dbReference type="PANTHER" id="PTHR43736:SF1">
    <property type="entry name" value="DIHYDRONEOPTERIN TRIPHOSPHATE DIPHOSPHATASE"/>
    <property type="match status" value="1"/>
</dbReference>
<gene>
    <name evidence="3" type="ORF">H9Q80_10730</name>
</gene>
<dbReference type="KEGG" id="ehn:H9Q80_10730"/>
<dbReference type="SUPFAM" id="SSF55811">
    <property type="entry name" value="Nudix"/>
    <property type="match status" value="1"/>
</dbReference>
<dbReference type="InterPro" id="IPR015797">
    <property type="entry name" value="NUDIX_hydrolase-like_dom_sf"/>
</dbReference>
<dbReference type="AlphaFoldDB" id="A0A7G9GIY3"/>
<dbReference type="GO" id="GO:0016787">
    <property type="term" value="F:hydrolase activity"/>
    <property type="evidence" value="ECO:0007669"/>
    <property type="project" value="UniProtKB-KW"/>
</dbReference>
<organism evidence="3 4">
    <name type="scientific">[Eubacterium] hominis</name>
    <dbReference type="NCBI Taxonomy" id="2764325"/>
    <lineage>
        <taxon>Bacteria</taxon>
        <taxon>Bacillati</taxon>
        <taxon>Bacillota</taxon>
        <taxon>Erysipelotrichia</taxon>
        <taxon>Erysipelotrichales</taxon>
        <taxon>Erysipelotrichaceae</taxon>
        <taxon>Amedibacillus</taxon>
    </lineage>
</organism>
<accession>A0A7G9GIY3</accession>
<evidence type="ECO:0000256" key="1">
    <source>
        <dbReference type="ARBA" id="ARBA00005582"/>
    </source>
</evidence>
<evidence type="ECO:0000313" key="3">
    <source>
        <dbReference type="EMBL" id="QNM10765.1"/>
    </source>
</evidence>
<dbReference type="Gene3D" id="3.90.79.10">
    <property type="entry name" value="Nucleoside Triphosphate Pyrophosphohydrolase"/>
    <property type="match status" value="1"/>
</dbReference>
<dbReference type="Proteomes" id="UP000515856">
    <property type="component" value="Chromosome"/>
</dbReference>
<comment type="similarity">
    <text evidence="1">Belongs to the Nudix hydrolase family.</text>
</comment>
<keyword evidence="4" id="KW-1185">Reference proteome</keyword>
<dbReference type="PROSITE" id="PS51462">
    <property type="entry name" value="NUDIX"/>
    <property type="match status" value="1"/>
</dbReference>
<name>A0A7G9GIY3_9FIRM</name>
<dbReference type="PANTHER" id="PTHR43736">
    <property type="entry name" value="ADP-RIBOSE PYROPHOSPHATASE"/>
    <property type="match status" value="1"/>
</dbReference>
<reference evidence="3 4" key="1">
    <citation type="submission" date="2020-08" db="EMBL/GenBank/DDBJ databases">
        <authorList>
            <person name="Liu C."/>
            <person name="Sun Q."/>
        </authorList>
    </citation>
    <scope>NUCLEOTIDE SEQUENCE [LARGE SCALE GENOMIC DNA]</scope>
    <source>
        <strain evidence="3 4">NSJ-61</strain>
    </source>
</reference>
<feature type="domain" description="Nudix hydrolase" evidence="2">
    <location>
        <begin position="48"/>
        <end position="186"/>
    </location>
</feature>
<dbReference type="RefSeq" id="WP_117454407.1">
    <property type="nucleotide sequence ID" value="NZ_CP060636.1"/>
</dbReference>
<dbReference type="CDD" id="cd03674">
    <property type="entry name" value="NUDIX_Hydrolase"/>
    <property type="match status" value="1"/>
</dbReference>
<dbReference type="Pfam" id="PF00293">
    <property type="entry name" value="NUDIX"/>
    <property type="match status" value="1"/>
</dbReference>
<sequence length="196" mass="22751">MDETYVNDALYQKLKTFQPWNEQEAADQRVMLAYMEQFPDIYNRENVFAHMTSSPWIMNHTKDKVLMIYHNIYRSWGWCGGHCDGDHDSIHVALKEGKEETGLQHLKLVSKDILAIDILPVPPHTKRGKFVSAHVHLNVTYLCSADEGEAITIKPDENSGVAWIPIDKINTYVSEEDMKPVYEKLLKKAKYYEDMF</sequence>
<evidence type="ECO:0000313" key="4">
    <source>
        <dbReference type="Proteomes" id="UP000515856"/>
    </source>
</evidence>
<proteinExistence type="inferred from homology"/>
<protein>
    <submittedName>
        <fullName evidence="3">NUDIX hydrolase</fullName>
    </submittedName>
</protein>
<dbReference type="InterPro" id="IPR000086">
    <property type="entry name" value="NUDIX_hydrolase_dom"/>
</dbReference>
<dbReference type="EMBL" id="CP060636">
    <property type="protein sequence ID" value="QNM10765.1"/>
    <property type="molecule type" value="Genomic_DNA"/>
</dbReference>
<evidence type="ECO:0000259" key="2">
    <source>
        <dbReference type="PROSITE" id="PS51462"/>
    </source>
</evidence>